<protein>
    <submittedName>
        <fullName evidence="6">Uncharacterized protein</fullName>
    </submittedName>
</protein>
<dbReference type="InterPro" id="IPR000326">
    <property type="entry name" value="PAP2/HPO"/>
</dbReference>
<evidence type="ECO:0000313" key="6">
    <source>
        <dbReference type="EMBL" id="WVN91180.1"/>
    </source>
</evidence>
<sequence length="384" mass="43204">MFNKNGGATRTRPASSRRKRIILSYAPDWVLTILLWGLFYLLDKINGYRRVFDINDTSLAHPSVDHERVPVWLAGVVCGAVPAVIIIAIACIRKSFWDAHNGILGLVLALGLTVTFTDIIKITAGRPRPDLFDWCKLPTNLTQNPPHSLTSWRECTTTDDKTLRESFRSFPSGHSSFAWCGMWYLILWLAAKMRINNRKGFTWKSWLLLVPLSSSTLISLSRTMDYRHHATDVIAGGIIGVLAAWWCYRQYYPPLSHTQPHQPYSPRIPKEESLIPLHNRPSHRLSSEAMLNHHGPVDFAAAAYAPKPQNPSVLPPNVQDGFTGYNNEFRPRDVQYGDMGGNGINGVSTDWNGVVRHGESMDDRELAPREVNPTGKMNLKHTGT</sequence>
<dbReference type="Pfam" id="PF01569">
    <property type="entry name" value="PAP2"/>
    <property type="match status" value="1"/>
</dbReference>
<keyword evidence="4" id="KW-1133">Transmembrane helix</keyword>
<comment type="subcellular location">
    <subcellularLocation>
        <location evidence="1">Membrane</location>
        <topology evidence="1">Multi-pass membrane protein</topology>
    </subcellularLocation>
</comment>
<dbReference type="VEuPathDB" id="FungiDB:L203_02561"/>
<dbReference type="GeneID" id="91090644"/>
<evidence type="ECO:0000256" key="2">
    <source>
        <dbReference type="ARBA" id="ARBA00008816"/>
    </source>
</evidence>
<reference evidence="6" key="3">
    <citation type="submission" date="2024-01" db="EMBL/GenBank/DDBJ databases">
        <authorList>
            <person name="Coelho M.A."/>
            <person name="David-Palma M."/>
            <person name="Shea T."/>
            <person name="Sun S."/>
            <person name="Cuomo C.A."/>
            <person name="Heitman J."/>
        </authorList>
    </citation>
    <scope>NUCLEOTIDE SEQUENCE</scope>
    <source>
        <strain evidence="6">CBS 7841</strain>
    </source>
</reference>
<dbReference type="GO" id="GO:0016020">
    <property type="term" value="C:membrane"/>
    <property type="evidence" value="ECO:0007669"/>
    <property type="project" value="UniProtKB-SubCell"/>
</dbReference>
<gene>
    <name evidence="6" type="ORF">L203_106436</name>
</gene>
<organism evidence="6 7">
    <name type="scientific">Cryptococcus depauperatus CBS 7841</name>
    <dbReference type="NCBI Taxonomy" id="1295531"/>
    <lineage>
        <taxon>Eukaryota</taxon>
        <taxon>Fungi</taxon>
        <taxon>Dikarya</taxon>
        <taxon>Basidiomycota</taxon>
        <taxon>Agaricomycotina</taxon>
        <taxon>Tremellomycetes</taxon>
        <taxon>Tremellales</taxon>
        <taxon>Cryptococcaceae</taxon>
        <taxon>Cryptococcus</taxon>
    </lineage>
</organism>
<dbReference type="KEGG" id="cdep:91090644"/>
<dbReference type="GO" id="GO:0006644">
    <property type="term" value="P:phospholipid metabolic process"/>
    <property type="evidence" value="ECO:0007669"/>
    <property type="project" value="InterPro"/>
</dbReference>
<accession>A0A1E3IIX8</accession>
<dbReference type="OrthoDB" id="8907274at2759"/>
<dbReference type="InterPro" id="IPR036938">
    <property type="entry name" value="PAP2/HPO_sf"/>
</dbReference>
<evidence type="ECO:0000256" key="5">
    <source>
        <dbReference type="ARBA" id="ARBA00023136"/>
    </source>
</evidence>
<dbReference type="PANTHER" id="PTHR10165">
    <property type="entry name" value="LIPID PHOSPHATE PHOSPHATASE"/>
    <property type="match status" value="1"/>
</dbReference>
<evidence type="ECO:0000256" key="4">
    <source>
        <dbReference type="ARBA" id="ARBA00022989"/>
    </source>
</evidence>
<dbReference type="EMBL" id="CP143791">
    <property type="protein sequence ID" value="WVN91180.1"/>
    <property type="molecule type" value="Genomic_DNA"/>
</dbReference>
<comment type="similarity">
    <text evidence="2">Belongs to the PA-phosphatase related phosphoesterase family.</text>
</comment>
<dbReference type="Gene3D" id="1.20.144.10">
    <property type="entry name" value="Phosphatidic acid phosphatase type 2/haloperoxidase"/>
    <property type="match status" value="1"/>
</dbReference>
<reference evidence="6" key="2">
    <citation type="journal article" date="2022" name="Elife">
        <title>Obligate sexual reproduction of a homothallic fungus closely related to the Cryptococcus pathogenic species complex.</title>
        <authorList>
            <person name="Passer A.R."/>
            <person name="Clancey S.A."/>
            <person name="Shea T."/>
            <person name="David-Palma M."/>
            <person name="Averette A.F."/>
            <person name="Boekhout T."/>
            <person name="Porcel B.M."/>
            <person name="Nowrousian M."/>
            <person name="Cuomo C.A."/>
            <person name="Sun S."/>
            <person name="Heitman J."/>
            <person name="Coelho M.A."/>
        </authorList>
    </citation>
    <scope>NUCLEOTIDE SEQUENCE</scope>
    <source>
        <strain evidence="6">CBS 7841</strain>
    </source>
</reference>
<dbReference type="SMART" id="SM00014">
    <property type="entry name" value="acidPPc"/>
    <property type="match status" value="1"/>
</dbReference>
<dbReference type="Proteomes" id="UP000094043">
    <property type="component" value="Chromosome 8"/>
</dbReference>
<dbReference type="CDD" id="cd03390">
    <property type="entry name" value="PAP2_containing_1_like"/>
    <property type="match status" value="1"/>
</dbReference>
<name>A0A1E3IIX8_9TREE</name>
<dbReference type="RefSeq" id="XP_066071880.1">
    <property type="nucleotide sequence ID" value="XM_066215783.1"/>
</dbReference>
<dbReference type="GO" id="GO:0008195">
    <property type="term" value="F:phosphatidate phosphatase activity"/>
    <property type="evidence" value="ECO:0007669"/>
    <property type="project" value="TreeGrafter"/>
</dbReference>
<evidence type="ECO:0000256" key="1">
    <source>
        <dbReference type="ARBA" id="ARBA00004141"/>
    </source>
</evidence>
<keyword evidence="7" id="KW-1185">Reference proteome</keyword>
<evidence type="ECO:0000313" key="7">
    <source>
        <dbReference type="Proteomes" id="UP000094043"/>
    </source>
</evidence>
<dbReference type="PANTHER" id="PTHR10165:SF35">
    <property type="entry name" value="RE23632P"/>
    <property type="match status" value="1"/>
</dbReference>
<evidence type="ECO:0000256" key="3">
    <source>
        <dbReference type="ARBA" id="ARBA00022692"/>
    </source>
</evidence>
<keyword evidence="5" id="KW-0472">Membrane</keyword>
<keyword evidence="3" id="KW-0812">Transmembrane</keyword>
<reference evidence="6" key="1">
    <citation type="submission" date="2016-06" db="EMBL/GenBank/DDBJ databases">
        <authorList>
            <person name="Cuomo C."/>
            <person name="Litvintseva A."/>
            <person name="Heitman J."/>
            <person name="Chen Y."/>
            <person name="Sun S."/>
            <person name="Springer D."/>
            <person name="Dromer F."/>
            <person name="Young S."/>
            <person name="Zeng Q."/>
            <person name="Chapman S."/>
            <person name="Gujja S."/>
            <person name="Saif S."/>
            <person name="Birren B."/>
        </authorList>
    </citation>
    <scope>NUCLEOTIDE SEQUENCE</scope>
    <source>
        <strain evidence="6">CBS 7841</strain>
    </source>
</reference>
<dbReference type="GO" id="GO:0046839">
    <property type="term" value="P:phospholipid dephosphorylation"/>
    <property type="evidence" value="ECO:0007669"/>
    <property type="project" value="TreeGrafter"/>
</dbReference>
<dbReference type="SUPFAM" id="SSF48317">
    <property type="entry name" value="Acid phosphatase/Vanadium-dependent haloperoxidase"/>
    <property type="match status" value="1"/>
</dbReference>
<dbReference type="FunFam" id="1.20.144.10:FF:000017">
    <property type="entry name" value="Diacylglycerol pyrophosphate phosphatase 1"/>
    <property type="match status" value="1"/>
</dbReference>
<proteinExistence type="inferred from homology"/>
<dbReference type="AlphaFoldDB" id="A0A1E3IIX8"/>
<dbReference type="InterPro" id="IPR043216">
    <property type="entry name" value="PAP-like"/>
</dbReference>